<dbReference type="Pfam" id="PF08588">
    <property type="entry name" value="Duc1"/>
    <property type="match status" value="1"/>
</dbReference>
<dbReference type="AlphaFoldDB" id="A0AAW1P2E5"/>
<dbReference type="CDD" id="cd04371">
    <property type="entry name" value="DEP"/>
    <property type="match status" value="1"/>
</dbReference>
<dbReference type="Proteomes" id="UP001489004">
    <property type="component" value="Unassembled WGS sequence"/>
</dbReference>
<organism evidence="3 4">
    <name type="scientific">[Myrmecia] bisecta</name>
    <dbReference type="NCBI Taxonomy" id="41462"/>
    <lineage>
        <taxon>Eukaryota</taxon>
        <taxon>Viridiplantae</taxon>
        <taxon>Chlorophyta</taxon>
        <taxon>core chlorophytes</taxon>
        <taxon>Trebouxiophyceae</taxon>
        <taxon>Trebouxiales</taxon>
        <taxon>Trebouxiaceae</taxon>
        <taxon>Myrmecia</taxon>
    </lineage>
</organism>
<dbReference type="InterPro" id="IPR013897">
    <property type="entry name" value="Duc1"/>
</dbReference>
<dbReference type="InterPro" id="IPR000591">
    <property type="entry name" value="DEP_dom"/>
</dbReference>
<dbReference type="Gene3D" id="1.10.10.10">
    <property type="entry name" value="Winged helix-like DNA-binding domain superfamily/Winged helix DNA-binding domain"/>
    <property type="match status" value="1"/>
</dbReference>
<proteinExistence type="predicted"/>
<feature type="region of interest" description="Disordered" evidence="1">
    <location>
        <begin position="82"/>
        <end position="128"/>
    </location>
</feature>
<keyword evidence="4" id="KW-1185">Reference proteome</keyword>
<dbReference type="PROSITE" id="PS50186">
    <property type="entry name" value="DEP"/>
    <property type="match status" value="1"/>
</dbReference>
<feature type="compositionally biased region" description="Polar residues" evidence="1">
    <location>
        <begin position="267"/>
        <end position="278"/>
    </location>
</feature>
<dbReference type="SMART" id="SM00049">
    <property type="entry name" value="DEP"/>
    <property type="match status" value="1"/>
</dbReference>
<dbReference type="Pfam" id="PF00610">
    <property type="entry name" value="DEP"/>
    <property type="match status" value="1"/>
</dbReference>
<dbReference type="PANTHER" id="PTHR34826:SF2">
    <property type="entry name" value="UPF0590 PROTEIN C409.17C"/>
    <property type="match status" value="1"/>
</dbReference>
<dbReference type="PANTHER" id="PTHR34826">
    <property type="entry name" value="UPF0590 PROTEIN C409.17C"/>
    <property type="match status" value="1"/>
</dbReference>
<feature type="compositionally biased region" description="Polar residues" evidence="1">
    <location>
        <begin position="91"/>
        <end position="102"/>
    </location>
</feature>
<accession>A0AAW1P2E5</accession>
<protein>
    <recommendedName>
        <fullName evidence="2">DEP domain-containing protein</fullName>
    </recommendedName>
</protein>
<evidence type="ECO:0000313" key="3">
    <source>
        <dbReference type="EMBL" id="KAK9803895.1"/>
    </source>
</evidence>
<feature type="region of interest" description="Disordered" evidence="1">
    <location>
        <begin position="560"/>
        <end position="580"/>
    </location>
</feature>
<reference evidence="3 4" key="1">
    <citation type="journal article" date="2024" name="Nat. Commun.">
        <title>Phylogenomics reveals the evolutionary origins of lichenization in chlorophyte algae.</title>
        <authorList>
            <person name="Puginier C."/>
            <person name="Libourel C."/>
            <person name="Otte J."/>
            <person name="Skaloud P."/>
            <person name="Haon M."/>
            <person name="Grisel S."/>
            <person name="Petersen M."/>
            <person name="Berrin J.G."/>
            <person name="Delaux P.M."/>
            <person name="Dal Grande F."/>
            <person name="Keller J."/>
        </authorList>
    </citation>
    <scope>NUCLEOTIDE SEQUENCE [LARGE SCALE GENOMIC DNA]</scope>
    <source>
        <strain evidence="3 4">SAG 2043</strain>
    </source>
</reference>
<sequence length="580" mass="64115">MAHELDVRDRSYHLKKYASCFVGSEAVTWMVSAKVADDADHAVVLGNEMLRLGLLHHVKHEHAFENKYLFYRFHDLSSDADSELDNPCGTPRSTQSTVSESAHVSPGMPARDGAKPRGSLGRLRGTNTGKGWSLAGEVTRVQRRLCDVAADLEMQKSMCDVMFDSTAEQLRGNQQINVILEQKLREILTTQRRTNRVLQRALWAADTRAKRGPAAYEGGDGSWETLPRQPSLVLPLHAEAFAPGSDASASDDTETMVYATEPCLGTSDRQQAEPSTAQPVPGPEPPSIADFEDWPDAPALCRMKPGVEQRLTAGGDPTHIPYNTGRPIQFESELFKGCVLINVAGLSTAPADLFQGKRRKTSLTVQGRFKQPLGFDDVLTGQEFNRAPTNLPGKWLVETVLMKMAKRISPSMVIGPLSAPYVLVPIIAMAQSIHVGDAESAPDPAGTIPEDMTALDPSFTDKQGQPWAAAYRKRFFLDAKQRADRRFDTDKIWTFAIYQHFVDMGTYELDMIHRFDLSRHLDGQPLQFMAKDKTSGQYLFNFEAWHEKLLPAAEAHYMKQQAAAGTNSSAQPSPEPPAHS</sequence>
<evidence type="ECO:0000256" key="1">
    <source>
        <dbReference type="SAM" id="MobiDB-lite"/>
    </source>
</evidence>
<feature type="domain" description="DEP" evidence="2">
    <location>
        <begin position="1"/>
        <end position="75"/>
    </location>
</feature>
<name>A0AAW1P2E5_9CHLO</name>
<dbReference type="InterPro" id="IPR036390">
    <property type="entry name" value="WH_DNA-bd_sf"/>
</dbReference>
<evidence type="ECO:0000259" key="2">
    <source>
        <dbReference type="PROSITE" id="PS50186"/>
    </source>
</evidence>
<comment type="caution">
    <text evidence="3">The sequence shown here is derived from an EMBL/GenBank/DDBJ whole genome shotgun (WGS) entry which is preliminary data.</text>
</comment>
<dbReference type="EMBL" id="JALJOR010000019">
    <property type="protein sequence ID" value="KAK9803895.1"/>
    <property type="molecule type" value="Genomic_DNA"/>
</dbReference>
<gene>
    <name evidence="3" type="ORF">WJX72_002783</name>
</gene>
<dbReference type="SUPFAM" id="SSF46785">
    <property type="entry name" value="Winged helix' DNA-binding domain"/>
    <property type="match status" value="1"/>
</dbReference>
<feature type="region of interest" description="Disordered" evidence="1">
    <location>
        <begin position="265"/>
        <end position="294"/>
    </location>
</feature>
<evidence type="ECO:0000313" key="4">
    <source>
        <dbReference type="Proteomes" id="UP001489004"/>
    </source>
</evidence>
<dbReference type="GO" id="GO:0035556">
    <property type="term" value="P:intracellular signal transduction"/>
    <property type="evidence" value="ECO:0007669"/>
    <property type="project" value="InterPro"/>
</dbReference>
<dbReference type="InterPro" id="IPR036388">
    <property type="entry name" value="WH-like_DNA-bd_sf"/>
</dbReference>
<feature type="compositionally biased region" description="Polar residues" evidence="1">
    <location>
        <begin position="563"/>
        <end position="572"/>
    </location>
</feature>